<keyword evidence="1" id="KW-0732">Signal</keyword>
<dbReference type="eggNOG" id="ENOG502Z9I7">
    <property type="taxonomic scope" value="Bacteria"/>
</dbReference>
<proteinExistence type="predicted"/>
<sequence>MKKILIVTAIAAAGAAAYFANQQLQTSPQAYNVLDYVPADTPLLSAQLKPFPLKDYLNSSPQLNTAKDQETLQNIAVEGDPQSKFFLSIAKSYQTSLPDTEMFLNTFGLADNIRAYFYMLGALPVLKIEVENTQAIWDLLDKAEQESGYSHRTGKRQETEYRAYRLNDSSEAQTTDLIISQNNGLLTITLNSSLNKETLLSSALGLLKAENPITESGILEEIASKYNFTDQNIAFINHQEIIKGLTSVNANQLARHLSLLFAQQDQENPLSAFRTAECQAELTTVANNWPRTVFGYTDLSVTGTQSTMDLSTVIESKNQTILTALQSLRGYIPQYTQNIKDNAFALGFGVDINQLSSATASILTDLKTPNYQCAPLQEIQDTLQQQGQNYSMMLGMAGGMANGLKGFSVAVLDYSISKQEGTPSLESLDALLSYSADNPLALFNSLKMFSPDLQRLQPPADGSAVDLSEFIPKGLNISPKMAIKGQNLVIYNGEKSEQQADLMSSEALTKNGLFTFSFDLTRMFDPIITATELSGESMPSEAMFLQNYNMRIKFDIDINQQGIVFNSHVSNEVKK</sequence>
<dbReference type="Proteomes" id="UP000000639">
    <property type="component" value="Chromosome"/>
</dbReference>
<dbReference type="AlphaFoldDB" id="A1SYD4"/>
<name>A1SYD4_PSYIN</name>
<evidence type="ECO:0000313" key="3">
    <source>
        <dbReference type="Proteomes" id="UP000000639"/>
    </source>
</evidence>
<evidence type="ECO:0000256" key="1">
    <source>
        <dbReference type="SAM" id="SignalP"/>
    </source>
</evidence>
<keyword evidence="3" id="KW-1185">Reference proteome</keyword>
<dbReference type="OrthoDB" id="5750169at2"/>
<dbReference type="KEGG" id="pin:Ping_2792"/>
<reference evidence="2 3" key="1">
    <citation type="submission" date="2007-01" db="EMBL/GenBank/DDBJ databases">
        <title>Complete sequence of Psychromonas ingrahamii 37.</title>
        <authorList>
            <consortium name="US DOE Joint Genome Institute"/>
            <person name="Copeland A."/>
            <person name="Lucas S."/>
            <person name="Lapidus A."/>
            <person name="Barry K."/>
            <person name="Detter J.C."/>
            <person name="Glavina del Rio T."/>
            <person name="Hammon N."/>
            <person name="Israni S."/>
            <person name="Dalin E."/>
            <person name="Tice H."/>
            <person name="Pitluck S."/>
            <person name="Thompson L.S."/>
            <person name="Brettin T."/>
            <person name="Bruce D."/>
            <person name="Han C."/>
            <person name="Tapia R."/>
            <person name="Schmutz J."/>
            <person name="Larimer F."/>
            <person name="Land M."/>
            <person name="Hauser L."/>
            <person name="Kyrpides N."/>
            <person name="Ivanova N."/>
            <person name="Staley J."/>
            <person name="Richardson P."/>
        </authorList>
    </citation>
    <scope>NUCLEOTIDE SEQUENCE [LARGE SCALE GENOMIC DNA]</scope>
    <source>
        <strain evidence="2 3">37</strain>
    </source>
</reference>
<evidence type="ECO:0008006" key="4">
    <source>
        <dbReference type="Google" id="ProtNLM"/>
    </source>
</evidence>
<accession>A1SYD4</accession>
<gene>
    <name evidence="2" type="ordered locus">Ping_2792</name>
</gene>
<dbReference type="HOGENOM" id="CLU_025721_0_0_6"/>
<dbReference type="EMBL" id="CP000510">
    <property type="protein sequence ID" value="ABM04499.1"/>
    <property type="molecule type" value="Genomic_DNA"/>
</dbReference>
<organism evidence="2 3">
    <name type="scientific">Psychromonas ingrahamii (strain DSM 17664 / CCUG 51855 / 37)</name>
    <dbReference type="NCBI Taxonomy" id="357804"/>
    <lineage>
        <taxon>Bacteria</taxon>
        <taxon>Pseudomonadati</taxon>
        <taxon>Pseudomonadota</taxon>
        <taxon>Gammaproteobacteria</taxon>
        <taxon>Alteromonadales</taxon>
        <taxon>Psychromonadaceae</taxon>
        <taxon>Psychromonas</taxon>
    </lineage>
</organism>
<protein>
    <recommendedName>
        <fullName evidence="4">DUF3352 domain-containing protein</fullName>
    </recommendedName>
</protein>
<dbReference type="RefSeq" id="WP_011771054.1">
    <property type="nucleotide sequence ID" value="NC_008709.1"/>
</dbReference>
<feature type="signal peptide" evidence="1">
    <location>
        <begin position="1"/>
        <end position="20"/>
    </location>
</feature>
<evidence type="ECO:0000313" key="2">
    <source>
        <dbReference type="EMBL" id="ABM04499.1"/>
    </source>
</evidence>
<feature type="chain" id="PRO_5002637190" description="DUF3352 domain-containing protein" evidence="1">
    <location>
        <begin position="21"/>
        <end position="575"/>
    </location>
</feature>